<dbReference type="RefSeq" id="WP_090744874.1">
    <property type="nucleotide sequence ID" value="NZ_CZQA01000001.1"/>
</dbReference>
<dbReference type="EMBL" id="CZQA01000001">
    <property type="protein sequence ID" value="CUS33392.1"/>
    <property type="molecule type" value="Genomic_DNA"/>
</dbReference>
<gene>
    <name evidence="11" type="ORF">COMA1_11131</name>
</gene>
<comment type="cofactor">
    <cofactor evidence="1">
        <name>Mg(2+)</name>
        <dbReference type="ChEBI" id="CHEBI:18420"/>
    </cofactor>
</comment>
<keyword evidence="4" id="KW-0548">Nucleotidyltransferase</keyword>
<organism evidence="11 12">
    <name type="scientific">Candidatus Nitrospira nitrosa</name>
    <dbReference type="NCBI Taxonomy" id="1742972"/>
    <lineage>
        <taxon>Bacteria</taxon>
        <taxon>Pseudomonadati</taxon>
        <taxon>Nitrospirota</taxon>
        <taxon>Nitrospiria</taxon>
        <taxon>Nitrospirales</taxon>
        <taxon>Nitrospiraceae</taxon>
        <taxon>Nitrospira</taxon>
    </lineage>
</organism>
<evidence type="ECO:0000256" key="3">
    <source>
        <dbReference type="ARBA" id="ARBA00022679"/>
    </source>
</evidence>
<keyword evidence="6" id="KW-0547">Nucleotide-binding</keyword>
<accession>A0A0S4L9T5</accession>
<evidence type="ECO:0000256" key="9">
    <source>
        <dbReference type="ARBA" id="ARBA00038276"/>
    </source>
</evidence>
<dbReference type="InterPro" id="IPR002934">
    <property type="entry name" value="Polymerase_NTP_transf_dom"/>
</dbReference>
<proteinExistence type="inferred from homology"/>
<dbReference type="GO" id="GO:0016779">
    <property type="term" value="F:nucleotidyltransferase activity"/>
    <property type="evidence" value="ECO:0007669"/>
    <property type="project" value="UniProtKB-KW"/>
</dbReference>
<keyword evidence="2" id="KW-1277">Toxin-antitoxin system</keyword>
<evidence type="ECO:0000256" key="4">
    <source>
        <dbReference type="ARBA" id="ARBA00022695"/>
    </source>
</evidence>
<evidence type="ECO:0000256" key="5">
    <source>
        <dbReference type="ARBA" id="ARBA00022723"/>
    </source>
</evidence>
<dbReference type="PANTHER" id="PTHR33571">
    <property type="entry name" value="SSL8005 PROTEIN"/>
    <property type="match status" value="1"/>
</dbReference>
<dbReference type="GO" id="GO:0046872">
    <property type="term" value="F:metal ion binding"/>
    <property type="evidence" value="ECO:0007669"/>
    <property type="project" value="UniProtKB-KW"/>
</dbReference>
<dbReference type="Gene3D" id="3.30.460.10">
    <property type="entry name" value="Beta Polymerase, domain 2"/>
    <property type="match status" value="1"/>
</dbReference>
<evidence type="ECO:0000259" key="10">
    <source>
        <dbReference type="Pfam" id="PF01909"/>
    </source>
</evidence>
<keyword evidence="3" id="KW-0808">Transferase</keyword>
<feature type="domain" description="Polymerase nucleotidyl transferase" evidence="10">
    <location>
        <begin position="27"/>
        <end position="89"/>
    </location>
</feature>
<dbReference type="InterPro" id="IPR043519">
    <property type="entry name" value="NT_sf"/>
</dbReference>
<dbReference type="CDD" id="cd05403">
    <property type="entry name" value="NT_KNTase_like"/>
    <property type="match status" value="1"/>
</dbReference>
<evidence type="ECO:0000313" key="11">
    <source>
        <dbReference type="EMBL" id="CUS33392.1"/>
    </source>
</evidence>
<evidence type="ECO:0000313" key="12">
    <source>
        <dbReference type="Proteomes" id="UP000199032"/>
    </source>
</evidence>
<keyword evidence="5" id="KW-0479">Metal-binding</keyword>
<keyword evidence="12" id="KW-1185">Reference proteome</keyword>
<name>A0A0S4L9T5_9BACT</name>
<dbReference type="PANTHER" id="PTHR33571:SF12">
    <property type="entry name" value="BSL3053 PROTEIN"/>
    <property type="match status" value="1"/>
</dbReference>
<keyword evidence="8" id="KW-0460">Magnesium</keyword>
<sequence length="105" mass="11786">MSTSSLTRDEAIRRLHAIESKIRGLGIRRLALFGSVLRNEARPDSDVDVLIEFAPNEKTFDRFMELADLLEDTLQHRVEVITTESLSPFIGPHILAEATDVLRAA</sequence>
<dbReference type="AlphaFoldDB" id="A0A0S4L9T5"/>
<evidence type="ECO:0000256" key="1">
    <source>
        <dbReference type="ARBA" id="ARBA00001946"/>
    </source>
</evidence>
<dbReference type="Proteomes" id="UP000199032">
    <property type="component" value="Unassembled WGS sequence"/>
</dbReference>
<dbReference type="SUPFAM" id="SSF81301">
    <property type="entry name" value="Nucleotidyltransferase"/>
    <property type="match status" value="1"/>
</dbReference>
<evidence type="ECO:0000256" key="8">
    <source>
        <dbReference type="ARBA" id="ARBA00022842"/>
    </source>
</evidence>
<evidence type="ECO:0000256" key="7">
    <source>
        <dbReference type="ARBA" id="ARBA00022840"/>
    </source>
</evidence>
<dbReference type="Pfam" id="PF01909">
    <property type="entry name" value="NTP_transf_2"/>
    <property type="match status" value="1"/>
</dbReference>
<keyword evidence="7" id="KW-0067">ATP-binding</keyword>
<dbReference type="InterPro" id="IPR052038">
    <property type="entry name" value="Type-VII_TA_antitoxin"/>
</dbReference>
<dbReference type="OrthoDB" id="561385at2"/>
<comment type="similarity">
    <text evidence="9">Belongs to the MntA antitoxin family.</text>
</comment>
<reference evidence="11 12" key="1">
    <citation type="submission" date="2015-10" db="EMBL/GenBank/DDBJ databases">
        <authorList>
            <person name="Gilbert D.G."/>
        </authorList>
    </citation>
    <scope>NUCLEOTIDE SEQUENCE [LARGE SCALE GENOMIC DNA]</scope>
    <source>
        <strain evidence="11">COMA1</strain>
    </source>
</reference>
<dbReference type="GO" id="GO:0005524">
    <property type="term" value="F:ATP binding"/>
    <property type="evidence" value="ECO:0007669"/>
    <property type="project" value="UniProtKB-KW"/>
</dbReference>
<evidence type="ECO:0000256" key="2">
    <source>
        <dbReference type="ARBA" id="ARBA00022649"/>
    </source>
</evidence>
<evidence type="ECO:0000256" key="6">
    <source>
        <dbReference type="ARBA" id="ARBA00022741"/>
    </source>
</evidence>
<dbReference type="STRING" id="1742972.COMA1_11131"/>
<protein>
    <recommendedName>
        <fullName evidence="10">Polymerase nucleotidyl transferase domain-containing protein</fullName>
    </recommendedName>
</protein>